<name>A0A7W2AR18_9BACL</name>
<evidence type="ECO:0000259" key="1">
    <source>
        <dbReference type="Pfam" id="PF12867"/>
    </source>
</evidence>
<protein>
    <submittedName>
        <fullName evidence="2">DinB family protein</fullName>
    </submittedName>
</protein>
<dbReference type="InterPro" id="IPR024775">
    <property type="entry name" value="DinB-like"/>
</dbReference>
<accession>A0A7W2AR18</accession>
<dbReference type="EMBL" id="JACEOL010000030">
    <property type="protein sequence ID" value="MBA4602524.1"/>
    <property type="molecule type" value="Genomic_DNA"/>
</dbReference>
<feature type="domain" description="DinB-like" evidence="1">
    <location>
        <begin position="17"/>
        <end position="150"/>
    </location>
</feature>
<dbReference type="Pfam" id="PF12867">
    <property type="entry name" value="DinB_2"/>
    <property type="match status" value="1"/>
</dbReference>
<proteinExistence type="predicted"/>
<dbReference type="SUPFAM" id="SSF109854">
    <property type="entry name" value="DinB/YfiT-like putative metalloenzymes"/>
    <property type="match status" value="1"/>
</dbReference>
<evidence type="ECO:0000313" key="2">
    <source>
        <dbReference type="EMBL" id="MBA4602524.1"/>
    </source>
</evidence>
<dbReference type="AlphaFoldDB" id="A0A7W2AR18"/>
<reference evidence="2 3" key="1">
    <citation type="submission" date="2020-07" db="EMBL/GenBank/DDBJ databases">
        <title>Thermoactinomyces phylogeny.</title>
        <authorList>
            <person name="Dunlap C."/>
        </authorList>
    </citation>
    <scope>NUCLEOTIDE SEQUENCE [LARGE SCALE GENOMIC DNA]</scope>
    <source>
        <strain evidence="2 3">AMNI-1</strain>
    </source>
</reference>
<evidence type="ECO:0000313" key="3">
    <source>
        <dbReference type="Proteomes" id="UP000538292"/>
    </source>
</evidence>
<keyword evidence="3" id="KW-1185">Reference proteome</keyword>
<gene>
    <name evidence="2" type="ORF">H2C83_09400</name>
</gene>
<dbReference type="InterPro" id="IPR034660">
    <property type="entry name" value="DinB/YfiT-like"/>
</dbReference>
<dbReference type="Proteomes" id="UP000538292">
    <property type="component" value="Unassembled WGS sequence"/>
</dbReference>
<comment type="caution">
    <text evidence="2">The sequence shown here is derived from an EMBL/GenBank/DDBJ whole genome shotgun (WGS) entry which is preliminary data.</text>
</comment>
<organism evidence="2 3">
    <name type="scientific">Thermoactinomyces mirandus</name>
    <dbReference type="NCBI Taxonomy" id="2756294"/>
    <lineage>
        <taxon>Bacteria</taxon>
        <taxon>Bacillati</taxon>
        <taxon>Bacillota</taxon>
        <taxon>Bacilli</taxon>
        <taxon>Bacillales</taxon>
        <taxon>Thermoactinomycetaceae</taxon>
        <taxon>Thermoactinomyces</taxon>
    </lineage>
</organism>
<dbReference type="RefSeq" id="WP_181740125.1">
    <property type="nucleotide sequence ID" value="NZ_JACEOL010000030.1"/>
</dbReference>
<sequence length="161" mass="18771">MIEEAVNKIRKSIDSIIHISKELTEESIYFKYSADEWSVMEVLCHIAEANFYWLNEIERLNHSPGTEWGRTMQDPERLEAVTQADRKNIVEVLQEIESSREKASSLLASLTEEDLKKTAPSRNPKFGTKPLHFLIEHFLVEHLDTHLKQIQRLKNKLEVSN</sequence>
<dbReference type="Gene3D" id="1.20.120.450">
    <property type="entry name" value="dinb family like domain"/>
    <property type="match status" value="1"/>
</dbReference>